<evidence type="ECO:0000256" key="2">
    <source>
        <dbReference type="ARBA" id="ARBA00012702"/>
    </source>
</evidence>
<evidence type="ECO:0000313" key="13">
    <source>
        <dbReference type="Proteomes" id="UP001141327"/>
    </source>
</evidence>
<evidence type="ECO:0000256" key="4">
    <source>
        <dbReference type="ARBA" id="ARBA00022602"/>
    </source>
</evidence>
<dbReference type="PANTHER" id="PTHR11774:SF6">
    <property type="entry name" value="PROTEIN FARNESYLTRANSFERASE SUBUNIT BETA"/>
    <property type="match status" value="1"/>
</dbReference>
<evidence type="ECO:0000256" key="1">
    <source>
        <dbReference type="ARBA" id="ARBA00010497"/>
    </source>
</evidence>
<feature type="domain" description="Prenyltransferase alpha-alpha toroid" evidence="11">
    <location>
        <begin position="40"/>
        <end position="414"/>
    </location>
</feature>
<keyword evidence="4 9" id="KW-0637">Prenyltransferase</keyword>
<evidence type="ECO:0000256" key="3">
    <source>
        <dbReference type="ARBA" id="ARBA00015798"/>
    </source>
</evidence>
<dbReference type="SUPFAM" id="SSF48239">
    <property type="entry name" value="Terpenoid cyclases/Protein prenyltransferases"/>
    <property type="match status" value="1"/>
</dbReference>
<evidence type="ECO:0000256" key="8">
    <source>
        <dbReference type="ARBA" id="ARBA00022833"/>
    </source>
</evidence>
<dbReference type="InterPro" id="IPR008930">
    <property type="entry name" value="Terpenoid_cyclase/PrenylTrfase"/>
</dbReference>
<dbReference type="EMBL" id="JAPMOS010000032">
    <property type="protein sequence ID" value="KAJ4458249.1"/>
    <property type="molecule type" value="Genomic_DNA"/>
</dbReference>
<feature type="region of interest" description="Disordered" evidence="10">
    <location>
        <begin position="429"/>
        <end position="456"/>
    </location>
</feature>
<evidence type="ECO:0000313" key="12">
    <source>
        <dbReference type="EMBL" id="KAJ4458249.1"/>
    </source>
</evidence>
<dbReference type="Pfam" id="PF00432">
    <property type="entry name" value="Prenyltrans"/>
    <property type="match status" value="1"/>
</dbReference>
<dbReference type="PANTHER" id="PTHR11774">
    <property type="entry name" value="GERANYLGERANYL TRANSFERASE TYPE BETA SUBUNIT"/>
    <property type="match status" value="1"/>
</dbReference>
<keyword evidence="8 9" id="KW-0862">Zinc</keyword>
<keyword evidence="5 9" id="KW-0808">Transferase</keyword>
<keyword evidence="6 9" id="KW-0479">Metal-binding</keyword>
<evidence type="ECO:0000256" key="10">
    <source>
        <dbReference type="SAM" id="MobiDB-lite"/>
    </source>
</evidence>
<name>A0ABQ8UG70_9EUKA</name>
<evidence type="ECO:0000256" key="7">
    <source>
        <dbReference type="ARBA" id="ARBA00022737"/>
    </source>
</evidence>
<dbReference type="InterPro" id="IPR026872">
    <property type="entry name" value="FTB"/>
</dbReference>
<evidence type="ECO:0000256" key="6">
    <source>
        <dbReference type="ARBA" id="ARBA00022723"/>
    </source>
</evidence>
<comment type="similarity">
    <text evidence="1 9">Belongs to the protein prenyltransferase subunit beta family.</text>
</comment>
<evidence type="ECO:0000256" key="5">
    <source>
        <dbReference type="ARBA" id="ARBA00022679"/>
    </source>
</evidence>
<accession>A0ABQ8UG70</accession>
<keyword evidence="13" id="KW-1185">Reference proteome</keyword>
<comment type="catalytic activity">
    <reaction evidence="9">
        <text>L-cysteinyl-[protein] + (2E,6E)-farnesyl diphosphate = S-(2E,6E)-farnesyl-L-cysteinyl-[protein] + diphosphate</text>
        <dbReference type="Rhea" id="RHEA:13345"/>
        <dbReference type="Rhea" id="RHEA-COMP:10131"/>
        <dbReference type="Rhea" id="RHEA-COMP:11535"/>
        <dbReference type="ChEBI" id="CHEBI:29950"/>
        <dbReference type="ChEBI" id="CHEBI:33019"/>
        <dbReference type="ChEBI" id="CHEBI:86019"/>
        <dbReference type="ChEBI" id="CHEBI:175763"/>
    </reaction>
</comment>
<evidence type="ECO:0000259" key="11">
    <source>
        <dbReference type="Pfam" id="PF00432"/>
    </source>
</evidence>
<comment type="cofactor">
    <cofactor evidence="9">
        <name>Zn(2+)</name>
        <dbReference type="ChEBI" id="CHEBI:29105"/>
    </cofactor>
    <text evidence="9">Binds 1 zinc ion per subunit.</text>
</comment>
<dbReference type="Proteomes" id="UP001141327">
    <property type="component" value="Unassembled WGS sequence"/>
</dbReference>
<comment type="subunit">
    <text evidence="9">Heterodimer of an alpha and a beta subunit.</text>
</comment>
<comment type="function">
    <text evidence="9">Catalyzes the transfer of a farnesyl moiety from farnesyl diphosphate to a cysteine at the fourth position from the C-terminus of several proteins. The beta subunit is responsible for peptide-binding.</text>
</comment>
<gene>
    <name evidence="12" type="ORF">PAPYR_6068</name>
</gene>
<proteinExistence type="inferred from homology"/>
<reference evidence="12" key="1">
    <citation type="journal article" date="2022" name="bioRxiv">
        <title>Genomics of Preaxostyla Flagellates Illuminates Evolutionary Transitions and the Path Towards Mitochondrial Loss.</title>
        <authorList>
            <person name="Novak L.V.F."/>
            <person name="Treitli S.C."/>
            <person name="Pyrih J."/>
            <person name="Halakuc P."/>
            <person name="Pipaliya S.V."/>
            <person name="Vacek V."/>
            <person name="Brzon O."/>
            <person name="Soukal P."/>
            <person name="Eme L."/>
            <person name="Dacks J.B."/>
            <person name="Karnkowska A."/>
            <person name="Elias M."/>
            <person name="Hampl V."/>
        </authorList>
    </citation>
    <scope>NUCLEOTIDE SEQUENCE</scope>
    <source>
        <strain evidence="12">RCP-MX</strain>
    </source>
</reference>
<evidence type="ECO:0000256" key="9">
    <source>
        <dbReference type="RuleBase" id="RU365056"/>
    </source>
</evidence>
<keyword evidence="7" id="KW-0677">Repeat</keyword>
<protein>
    <recommendedName>
        <fullName evidence="3 9">Protein farnesyltransferase subunit beta</fullName>
        <shortName evidence="9">FTase-beta</shortName>
        <ecNumber evidence="2 9">2.5.1.58</ecNumber>
    </recommendedName>
</protein>
<dbReference type="CDD" id="cd02893">
    <property type="entry name" value="FTase"/>
    <property type="match status" value="1"/>
</dbReference>
<dbReference type="Gene3D" id="1.50.10.20">
    <property type="match status" value="1"/>
</dbReference>
<feature type="compositionally biased region" description="Acidic residues" evidence="10">
    <location>
        <begin position="441"/>
        <end position="454"/>
    </location>
</feature>
<sequence length="498" mass="54350">MEEIPESSSTLQKQTKLENLCKRAILNSRQENQGFLEVILRKKHIQYLLTGIRSLPSSFGSLDASRPWICYWILHGLEVLEGLPPASDPLYHDIVQFLARCQHPQGGFGGGPGQVPHLAPTYAAVSALSIIGTDEALGIIDRTRLRDFLYAMRTPEGAFRMQADGEVDVRGVYCAIDVASICGLMEPELVRGTADWILRCQTYEGGFGGAPGNEAHGGYTFCGVAGLCLLAGLCGCDDPNLVCGSHPEVDPFGGMSTLDIDALMGWLSRRQQTIEGGFSGRTNKLVDACYSFWQGGAAVVTTLLYRLLMSIPAWRDRVLMVDVPPLVMSAESAALSAERVAAGKEEARRRTEEGAVEAGRCQGEWLFDQRCLAEYIVRCCQSATGGVADKPEVPRDYYHTNYGLSGLALTQHCSETGVCLGRFRRSVDQTPGGKVNNHEDADAESEGWEEEEEVSGARNPEDLFMLHAVDPVFGLAPEKVDRAKAFFKAMPALPPRRV</sequence>
<dbReference type="InterPro" id="IPR001330">
    <property type="entry name" value="Prenyltrans"/>
</dbReference>
<comment type="caution">
    <text evidence="12">The sequence shown here is derived from an EMBL/GenBank/DDBJ whole genome shotgun (WGS) entry which is preliminary data.</text>
</comment>
<dbReference type="EC" id="2.5.1.58" evidence="2 9"/>
<dbReference type="InterPro" id="IPR045089">
    <property type="entry name" value="PGGT1B-like"/>
</dbReference>
<organism evidence="12 13">
    <name type="scientific">Paratrimastix pyriformis</name>
    <dbReference type="NCBI Taxonomy" id="342808"/>
    <lineage>
        <taxon>Eukaryota</taxon>
        <taxon>Metamonada</taxon>
        <taxon>Preaxostyla</taxon>
        <taxon>Paratrimastigidae</taxon>
        <taxon>Paratrimastix</taxon>
    </lineage>
</organism>